<feature type="region of interest" description="Disordered" evidence="1">
    <location>
        <begin position="198"/>
        <end position="219"/>
    </location>
</feature>
<name>A0A843UCH4_COLES</name>
<dbReference type="AlphaFoldDB" id="A0A843UCH4"/>
<feature type="non-terminal residue" evidence="2">
    <location>
        <position position="1"/>
    </location>
</feature>
<evidence type="ECO:0000313" key="3">
    <source>
        <dbReference type="Proteomes" id="UP000652761"/>
    </source>
</evidence>
<gene>
    <name evidence="2" type="ORF">Taro_012062</name>
</gene>
<dbReference type="EMBL" id="NMUH01000466">
    <property type="protein sequence ID" value="MQL79620.1"/>
    <property type="molecule type" value="Genomic_DNA"/>
</dbReference>
<accession>A0A843UCH4</accession>
<evidence type="ECO:0000313" key="2">
    <source>
        <dbReference type="EMBL" id="MQL79620.1"/>
    </source>
</evidence>
<dbReference type="Proteomes" id="UP000652761">
    <property type="component" value="Unassembled WGS sequence"/>
</dbReference>
<dbReference type="Pfam" id="PF03004">
    <property type="entry name" value="Transposase_24"/>
    <property type="match status" value="1"/>
</dbReference>
<reference evidence="2" key="1">
    <citation type="submission" date="2017-07" db="EMBL/GenBank/DDBJ databases">
        <title>Taro Niue Genome Assembly and Annotation.</title>
        <authorList>
            <person name="Atibalentja N."/>
            <person name="Keating K."/>
            <person name="Fields C.J."/>
        </authorList>
    </citation>
    <scope>NUCLEOTIDE SEQUENCE</scope>
    <source>
        <strain evidence="2">Niue_2</strain>
        <tissue evidence="2">Leaf</tissue>
    </source>
</reference>
<comment type="caution">
    <text evidence="2">The sequence shown here is derived from an EMBL/GenBank/DDBJ whole genome shotgun (WGS) entry which is preliminary data.</text>
</comment>
<dbReference type="InterPro" id="IPR004252">
    <property type="entry name" value="Probable_transposase_24"/>
</dbReference>
<protein>
    <submittedName>
        <fullName evidence="2">Uncharacterized protein</fullName>
    </submittedName>
</protein>
<keyword evidence="3" id="KW-1185">Reference proteome</keyword>
<evidence type="ECO:0000256" key="1">
    <source>
        <dbReference type="SAM" id="MobiDB-lite"/>
    </source>
</evidence>
<organism evidence="2 3">
    <name type="scientific">Colocasia esculenta</name>
    <name type="common">Wild taro</name>
    <name type="synonym">Arum esculentum</name>
    <dbReference type="NCBI Taxonomy" id="4460"/>
    <lineage>
        <taxon>Eukaryota</taxon>
        <taxon>Viridiplantae</taxon>
        <taxon>Streptophyta</taxon>
        <taxon>Embryophyta</taxon>
        <taxon>Tracheophyta</taxon>
        <taxon>Spermatophyta</taxon>
        <taxon>Magnoliopsida</taxon>
        <taxon>Liliopsida</taxon>
        <taxon>Araceae</taxon>
        <taxon>Aroideae</taxon>
        <taxon>Colocasieae</taxon>
        <taxon>Colocasia</taxon>
    </lineage>
</organism>
<proteinExistence type="predicted"/>
<sequence>MRKEYWTELCDIWGAEKWSENSSKAKQNIAAHPEANVHTSGSVSFATHKEVQLKRPPQFQELFDETHKKKGTNDYISEKAREVAESYSRGMDERYGDDSQRPELDPDIWVAASGTLKKGHVYGFGHSLGTTKVISSCSSSVSHATSPFTTPAAPGVSSSAGPTMTPDMFRAIVNETVSQNISTIVSQTVSQMLVELGIPGNRAPPAPPAQQPSVDTDDDARIAFVPT</sequence>
<dbReference type="OrthoDB" id="914169at2759"/>